<name>A0ACD5Z063_AVESA</name>
<dbReference type="EnsemblPlants" id="AVESA.00010b.r2.6AG1068540.1">
    <property type="protein sequence ID" value="AVESA.00010b.r2.6AG1068540.1.CDS"/>
    <property type="gene ID" value="AVESA.00010b.r2.6AG1068540"/>
</dbReference>
<sequence length="195" mass="21539">MTTGCRRTGPMGSISSAATCRAWHGWISSRFVRLFLRPMGQSTAWTPRAELDELGNGLCDSGKPFLWGVRPSEAQKISQELRDRCMGNGLIVPWCPQIEVLAHKAIGCFLTHCGWNSTKKAIAAGVPMVAMPRSADQPTNAKYVESAWKIGVRMQTNEKGLVCRAEVEGCIRKVMNGERKDEYRSDAGKFFSNAL</sequence>
<reference evidence="1" key="2">
    <citation type="submission" date="2025-09" db="UniProtKB">
        <authorList>
            <consortium name="EnsemblPlants"/>
        </authorList>
    </citation>
    <scope>IDENTIFICATION</scope>
</reference>
<reference evidence="1" key="1">
    <citation type="submission" date="2021-05" db="EMBL/GenBank/DDBJ databases">
        <authorList>
            <person name="Scholz U."/>
            <person name="Mascher M."/>
            <person name="Fiebig A."/>
        </authorList>
    </citation>
    <scope>NUCLEOTIDE SEQUENCE [LARGE SCALE GENOMIC DNA]</scope>
</reference>
<protein>
    <submittedName>
        <fullName evidence="1">Uncharacterized protein</fullName>
    </submittedName>
</protein>
<accession>A0ACD5Z063</accession>
<proteinExistence type="predicted"/>
<evidence type="ECO:0000313" key="1">
    <source>
        <dbReference type="EnsemblPlants" id="AVESA.00010b.r2.6AG1068540.1.CDS"/>
    </source>
</evidence>
<organism evidence="1 2">
    <name type="scientific">Avena sativa</name>
    <name type="common">Oat</name>
    <dbReference type="NCBI Taxonomy" id="4498"/>
    <lineage>
        <taxon>Eukaryota</taxon>
        <taxon>Viridiplantae</taxon>
        <taxon>Streptophyta</taxon>
        <taxon>Embryophyta</taxon>
        <taxon>Tracheophyta</taxon>
        <taxon>Spermatophyta</taxon>
        <taxon>Magnoliopsida</taxon>
        <taxon>Liliopsida</taxon>
        <taxon>Poales</taxon>
        <taxon>Poaceae</taxon>
        <taxon>BOP clade</taxon>
        <taxon>Pooideae</taxon>
        <taxon>Poodae</taxon>
        <taxon>Poeae</taxon>
        <taxon>Poeae Chloroplast Group 1 (Aveneae type)</taxon>
        <taxon>Aveninae</taxon>
        <taxon>Avena</taxon>
    </lineage>
</organism>
<keyword evidence="2" id="KW-1185">Reference proteome</keyword>
<dbReference type="Proteomes" id="UP001732700">
    <property type="component" value="Chromosome 6A"/>
</dbReference>
<evidence type="ECO:0000313" key="2">
    <source>
        <dbReference type="Proteomes" id="UP001732700"/>
    </source>
</evidence>